<dbReference type="Pfam" id="PF13181">
    <property type="entry name" value="TPR_8"/>
    <property type="match status" value="1"/>
</dbReference>
<evidence type="ECO:0000313" key="2">
    <source>
        <dbReference type="EMBL" id="CAB3976810.1"/>
    </source>
</evidence>
<dbReference type="PROSITE" id="PS50076">
    <property type="entry name" value="DNAJ_2"/>
    <property type="match status" value="1"/>
</dbReference>
<feature type="region of interest" description="Disordered" evidence="1">
    <location>
        <begin position="291"/>
        <end position="313"/>
    </location>
</feature>
<dbReference type="Proteomes" id="UP001152795">
    <property type="component" value="Unassembled WGS sequence"/>
</dbReference>
<dbReference type="SMART" id="SM00028">
    <property type="entry name" value="TPR"/>
    <property type="match status" value="3"/>
</dbReference>
<dbReference type="SUPFAM" id="SSF46934">
    <property type="entry name" value="UBA-like"/>
    <property type="match status" value="1"/>
</dbReference>
<dbReference type="Pfam" id="PF00226">
    <property type="entry name" value="DnaJ"/>
    <property type="match status" value="1"/>
</dbReference>
<feature type="compositionally biased region" description="Acidic residues" evidence="1">
    <location>
        <begin position="104"/>
        <end position="122"/>
    </location>
</feature>
<dbReference type="Gene3D" id="1.10.287.110">
    <property type="entry name" value="DnaJ domain"/>
    <property type="match status" value="1"/>
</dbReference>
<dbReference type="SUPFAM" id="SSF46565">
    <property type="entry name" value="Chaperone J-domain"/>
    <property type="match status" value="1"/>
</dbReference>
<dbReference type="Gene3D" id="3.30.70.330">
    <property type="match status" value="1"/>
</dbReference>
<dbReference type="SUPFAM" id="SSF48452">
    <property type="entry name" value="TPR-like"/>
    <property type="match status" value="1"/>
</dbReference>
<dbReference type="Pfam" id="PF00076">
    <property type="entry name" value="RRM_1"/>
    <property type="match status" value="1"/>
</dbReference>
<dbReference type="SMART" id="SM00360">
    <property type="entry name" value="RRM"/>
    <property type="match status" value="1"/>
</dbReference>
<dbReference type="InterPro" id="IPR000571">
    <property type="entry name" value="Znf_CCCH"/>
</dbReference>
<sequence>MVMTKSEALKILELGQGSTPEEVRSSYKKLALKWHPDKHNNSTESTKKFQEISEAYKRLTSKDDDDDVRISMADMFDLFAHIFFSTSGYFANDHLFYSDDDDDDDDDDDMCMNESDSSDDDVPVYRSRQHHAKYSDLMASRVSRAAATAYRNEMRKKKAKVQPGISEEQARKNADELIKEEEKLKKKAEKRRARKKRNRANRKQREKELKADGQDVENDEASEEGSTTHNRERRDSSKENENLTNIEHGTRTNSNRNKKPGEEEESENERAHDETWDTSSAFFNHAAARRGPVHTSNHNLSSETTSATSADTSVNKNEYNTHTIRGDGAEESEKDHIIEQSRHLAAIGNNHANDENYVEAIQYFSQAISLHNRDFRFFGNRSYCYDRLGDYSKALQDAEVTIMLVPHWAKGYFRKGRALAGLKQYADAEKAFLQVLKHDRHCEDAKFELTRVRVQQLKDMGFGHAQSERAVRLYGTVHAALDALLSGKVKNLVATEEEMYVSDGEVDEQDNDARQRYSEPLASLWVGNVDSKQVTERQLIQLFSKFGAISLIRILPQSFCAFVNYENKESAARAMQSLQGFMIGGQNIRIRYQGSDKSSKNTEKTAKPTGPVNGNECYFWRTTGCAYGDKCHFTHIPSNKGIDIEKVELKYGKIKKKGR</sequence>
<dbReference type="InterPro" id="IPR019734">
    <property type="entry name" value="TPR_rpt"/>
</dbReference>
<feature type="region of interest" description="Disordered" evidence="1">
    <location>
        <begin position="184"/>
        <end position="276"/>
    </location>
</feature>
<dbReference type="PROSITE" id="PS50102">
    <property type="entry name" value="RRM"/>
    <property type="match status" value="1"/>
</dbReference>
<dbReference type="PANTHER" id="PTHR47678:SF4">
    <property type="entry name" value="SHOCK PROTEIN 70 (HSP70)-INTERACTING PROTEIN, PUTATIVE-RELATED"/>
    <property type="match status" value="1"/>
</dbReference>
<feature type="compositionally biased region" description="Low complexity" evidence="1">
    <location>
        <begin position="301"/>
        <end position="313"/>
    </location>
</feature>
<dbReference type="InterPro" id="IPR001623">
    <property type="entry name" value="DnaJ_domain"/>
</dbReference>
<dbReference type="InterPro" id="IPR000504">
    <property type="entry name" value="RRM_dom"/>
</dbReference>
<dbReference type="PROSITE" id="PS50103">
    <property type="entry name" value="ZF_C3H1"/>
    <property type="match status" value="1"/>
</dbReference>
<dbReference type="InterPro" id="IPR011990">
    <property type="entry name" value="TPR-like_helical_dom_sf"/>
</dbReference>
<dbReference type="InterPro" id="IPR036869">
    <property type="entry name" value="J_dom_sf"/>
</dbReference>
<feature type="compositionally biased region" description="Basic and acidic residues" evidence="1">
    <location>
        <begin position="203"/>
        <end position="213"/>
    </location>
</feature>
<reference evidence="2" key="1">
    <citation type="submission" date="2020-04" db="EMBL/GenBank/DDBJ databases">
        <authorList>
            <person name="Alioto T."/>
            <person name="Alioto T."/>
            <person name="Gomez Garrido J."/>
        </authorList>
    </citation>
    <scope>NUCLEOTIDE SEQUENCE</scope>
    <source>
        <strain evidence="2">A484AB</strain>
    </source>
</reference>
<dbReference type="InterPro" id="IPR009060">
    <property type="entry name" value="UBA-like_sf"/>
</dbReference>
<dbReference type="SMART" id="SM00271">
    <property type="entry name" value="DnaJ"/>
    <property type="match status" value="1"/>
</dbReference>
<accession>A0A7D9D4R3</accession>
<evidence type="ECO:0000256" key="1">
    <source>
        <dbReference type="SAM" id="MobiDB-lite"/>
    </source>
</evidence>
<protein>
    <submittedName>
        <fullName evidence="2">Hsp70-Hsp90 organizing 3</fullName>
    </submittedName>
</protein>
<dbReference type="PANTHER" id="PTHR47678">
    <property type="entry name" value="TETRATRICOPEPTIDE REPEAT PROTEIN 31"/>
    <property type="match status" value="1"/>
</dbReference>
<feature type="region of interest" description="Disordered" evidence="1">
    <location>
        <begin position="104"/>
        <end position="123"/>
    </location>
</feature>
<dbReference type="Gene3D" id="1.25.40.10">
    <property type="entry name" value="Tetratricopeptide repeat domain"/>
    <property type="match status" value="1"/>
</dbReference>
<feature type="compositionally biased region" description="Acidic residues" evidence="1">
    <location>
        <begin position="214"/>
        <end position="223"/>
    </location>
</feature>
<gene>
    <name evidence="2" type="ORF">PACLA_8A052853</name>
</gene>
<dbReference type="GO" id="GO:0003723">
    <property type="term" value="F:RNA binding"/>
    <property type="evidence" value="ECO:0007669"/>
    <property type="project" value="UniProtKB-UniRule"/>
</dbReference>
<dbReference type="GO" id="GO:0046872">
    <property type="term" value="F:metal ion binding"/>
    <property type="evidence" value="ECO:0007669"/>
    <property type="project" value="InterPro"/>
</dbReference>
<evidence type="ECO:0000313" key="3">
    <source>
        <dbReference type="Proteomes" id="UP001152795"/>
    </source>
</evidence>
<comment type="caution">
    <text evidence="2">The sequence shown here is derived from an EMBL/GenBank/DDBJ whole genome shotgun (WGS) entry which is preliminary data.</text>
</comment>
<feature type="compositionally biased region" description="Basic and acidic residues" evidence="1">
    <location>
        <begin position="229"/>
        <end position="241"/>
    </location>
</feature>
<organism evidence="2 3">
    <name type="scientific">Paramuricea clavata</name>
    <name type="common">Red gorgonian</name>
    <name type="synonym">Violescent sea-whip</name>
    <dbReference type="NCBI Taxonomy" id="317549"/>
    <lineage>
        <taxon>Eukaryota</taxon>
        <taxon>Metazoa</taxon>
        <taxon>Cnidaria</taxon>
        <taxon>Anthozoa</taxon>
        <taxon>Octocorallia</taxon>
        <taxon>Malacalcyonacea</taxon>
        <taxon>Plexauridae</taxon>
        <taxon>Paramuricea</taxon>
    </lineage>
</organism>
<dbReference type="OrthoDB" id="2017782at2759"/>
<feature type="compositionally biased region" description="Basic residues" evidence="1">
    <location>
        <begin position="185"/>
        <end position="202"/>
    </location>
</feature>
<dbReference type="AlphaFoldDB" id="A0A7D9D4R3"/>
<dbReference type="Gene3D" id="1.10.8.10">
    <property type="entry name" value="DNA helicase RuvA subunit, C-terminal domain"/>
    <property type="match status" value="1"/>
</dbReference>
<dbReference type="PROSITE" id="PS50005">
    <property type="entry name" value="TPR"/>
    <property type="match status" value="1"/>
</dbReference>
<dbReference type="PRINTS" id="PR00625">
    <property type="entry name" value="JDOMAIN"/>
</dbReference>
<dbReference type="EMBL" id="CACRXK020000015">
    <property type="protein sequence ID" value="CAB3976810.1"/>
    <property type="molecule type" value="Genomic_DNA"/>
</dbReference>
<name>A0A7D9D4R3_PARCT</name>
<keyword evidence="3" id="KW-1185">Reference proteome</keyword>
<dbReference type="InterPro" id="IPR035979">
    <property type="entry name" value="RBD_domain_sf"/>
</dbReference>
<proteinExistence type="predicted"/>
<dbReference type="InterPro" id="IPR012677">
    <property type="entry name" value="Nucleotide-bd_a/b_plait_sf"/>
</dbReference>
<dbReference type="CDD" id="cd06257">
    <property type="entry name" value="DnaJ"/>
    <property type="match status" value="1"/>
</dbReference>
<dbReference type="SUPFAM" id="SSF54928">
    <property type="entry name" value="RNA-binding domain, RBD"/>
    <property type="match status" value="1"/>
</dbReference>
<feature type="compositionally biased region" description="Polar residues" evidence="1">
    <location>
        <begin position="242"/>
        <end position="255"/>
    </location>
</feature>